<evidence type="ECO:0000256" key="5">
    <source>
        <dbReference type="ARBA" id="ARBA00023163"/>
    </source>
</evidence>
<evidence type="ECO:0000259" key="6">
    <source>
        <dbReference type="PROSITE" id="PS50931"/>
    </source>
</evidence>
<dbReference type="InterPro" id="IPR036388">
    <property type="entry name" value="WH-like_DNA-bd_sf"/>
</dbReference>
<evidence type="ECO:0000313" key="8">
    <source>
        <dbReference type="Proteomes" id="UP000525652"/>
    </source>
</evidence>
<evidence type="ECO:0000256" key="4">
    <source>
        <dbReference type="ARBA" id="ARBA00023159"/>
    </source>
</evidence>
<accession>A0A7X1AWJ5</accession>
<dbReference type="Pfam" id="PF03466">
    <property type="entry name" value="LysR_substrate"/>
    <property type="match status" value="1"/>
</dbReference>
<dbReference type="PROSITE" id="PS50931">
    <property type="entry name" value="HTH_LYSR"/>
    <property type="match status" value="1"/>
</dbReference>
<comment type="similarity">
    <text evidence="1">Belongs to the LysR transcriptional regulatory family.</text>
</comment>
<dbReference type="PANTHER" id="PTHR30346:SF26">
    <property type="entry name" value="HYDROGEN PEROXIDE-INDUCIBLE GENES ACTIVATOR"/>
    <property type="match status" value="1"/>
</dbReference>
<dbReference type="InterPro" id="IPR000847">
    <property type="entry name" value="LysR_HTH_N"/>
</dbReference>
<gene>
    <name evidence="7" type="ORF">H5P30_05830</name>
</gene>
<evidence type="ECO:0000256" key="3">
    <source>
        <dbReference type="ARBA" id="ARBA00023125"/>
    </source>
</evidence>
<organism evidence="7 8">
    <name type="scientific">Puniceicoccus vermicola</name>
    <dbReference type="NCBI Taxonomy" id="388746"/>
    <lineage>
        <taxon>Bacteria</taxon>
        <taxon>Pseudomonadati</taxon>
        <taxon>Verrucomicrobiota</taxon>
        <taxon>Opitutia</taxon>
        <taxon>Puniceicoccales</taxon>
        <taxon>Puniceicoccaceae</taxon>
        <taxon>Puniceicoccus</taxon>
    </lineage>
</organism>
<evidence type="ECO:0000313" key="7">
    <source>
        <dbReference type="EMBL" id="MBC2601291.1"/>
    </source>
</evidence>
<evidence type="ECO:0000256" key="2">
    <source>
        <dbReference type="ARBA" id="ARBA00023015"/>
    </source>
</evidence>
<dbReference type="PANTHER" id="PTHR30346">
    <property type="entry name" value="TRANSCRIPTIONAL DUAL REGULATOR HCAR-RELATED"/>
    <property type="match status" value="1"/>
</dbReference>
<dbReference type="InterPro" id="IPR005119">
    <property type="entry name" value="LysR_subst-bd"/>
</dbReference>
<dbReference type="Gene3D" id="1.10.10.10">
    <property type="entry name" value="Winged helix-like DNA-binding domain superfamily/Winged helix DNA-binding domain"/>
    <property type="match status" value="1"/>
</dbReference>
<sequence>MEVHQVRYFVEVVRLGNFTRAAERCHVTQPTLSHQIRKLEDELGEPLLQRRKKGTAPTFFGERFYPRALRILEEIESAKEDALSFSTEIRGRLRLGAIPTVAPYLLPALIREATIRYPGLYFEVSEEPTHELLAQMRRGSLDLALVSPPILGEDWNFQKICDDELLVTLPKDHSLAGEKAIALVDIVDRPLVLMKETHCLRGQTLQLCQRAQIEPEVRIESSQLDTVLAMVEIGLGLSITPKMALPFLGGRDVVFRSLAPDPQFRRVSLAWPKQTSRTRAFDAFLQVAGELPEMGPPS</sequence>
<proteinExistence type="inferred from homology"/>
<dbReference type="InterPro" id="IPR036390">
    <property type="entry name" value="WH_DNA-bd_sf"/>
</dbReference>
<dbReference type="Gene3D" id="3.40.190.10">
    <property type="entry name" value="Periplasmic binding protein-like II"/>
    <property type="match status" value="2"/>
</dbReference>
<keyword evidence="2" id="KW-0805">Transcription regulation</keyword>
<keyword evidence="5" id="KW-0804">Transcription</keyword>
<name>A0A7X1AWJ5_9BACT</name>
<dbReference type="RefSeq" id="WP_185692009.1">
    <property type="nucleotide sequence ID" value="NZ_JACHVA010000052.1"/>
</dbReference>
<dbReference type="FunFam" id="1.10.10.10:FF:000001">
    <property type="entry name" value="LysR family transcriptional regulator"/>
    <property type="match status" value="1"/>
</dbReference>
<dbReference type="Proteomes" id="UP000525652">
    <property type="component" value="Unassembled WGS sequence"/>
</dbReference>
<comment type="caution">
    <text evidence="7">The sequence shown here is derived from an EMBL/GenBank/DDBJ whole genome shotgun (WGS) entry which is preliminary data.</text>
</comment>
<reference evidence="7 8" key="1">
    <citation type="submission" date="2020-07" db="EMBL/GenBank/DDBJ databases">
        <authorList>
            <person name="Feng X."/>
        </authorList>
    </citation>
    <scope>NUCLEOTIDE SEQUENCE [LARGE SCALE GENOMIC DNA]</scope>
    <source>
        <strain evidence="7 8">JCM14086</strain>
    </source>
</reference>
<dbReference type="CDD" id="cd08411">
    <property type="entry name" value="PBP2_OxyR"/>
    <property type="match status" value="1"/>
</dbReference>
<keyword evidence="3" id="KW-0238">DNA-binding</keyword>
<evidence type="ECO:0000256" key="1">
    <source>
        <dbReference type="ARBA" id="ARBA00009437"/>
    </source>
</evidence>
<keyword evidence="8" id="KW-1185">Reference proteome</keyword>
<dbReference type="GO" id="GO:0003700">
    <property type="term" value="F:DNA-binding transcription factor activity"/>
    <property type="evidence" value="ECO:0007669"/>
    <property type="project" value="InterPro"/>
</dbReference>
<dbReference type="EMBL" id="JACHVA010000052">
    <property type="protein sequence ID" value="MBC2601291.1"/>
    <property type="molecule type" value="Genomic_DNA"/>
</dbReference>
<keyword evidence="4" id="KW-0010">Activator</keyword>
<dbReference type="Pfam" id="PF00126">
    <property type="entry name" value="HTH_1"/>
    <property type="match status" value="1"/>
</dbReference>
<dbReference type="SUPFAM" id="SSF53850">
    <property type="entry name" value="Periplasmic binding protein-like II"/>
    <property type="match status" value="1"/>
</dbReference>
<dbReference type="PRINTS" id="PR00039">
    <property type="entry name" value="HTHLYSR"/>
</dbReference>
<dbReference type="AlphaFoldDB" id="A0A7X1AWJ5"/>
<dbReference type="GO" id="GO:0003677">
    <property type="term" value="F:DNA binding"/>
    <property type="evidence" value="ECO:0007669"/>
    <property type="project" value="UniProtKB-KW"/>
</dbReference>
<protein>
    <submittedName>
        <fullName evidence="7">LysR family transcriptional regulator</fullName>
    </submittedName>
</protein>
<dbReference type="GO" id="GO:0032993">
    <property type="term" value="C:protein-DNA complex"/>
    <property type="evidence" value="ECO:0007669"/>
    <property type="project" value="TreeGrafter"/>
</dbReference>
<dbReference type="SUPFAM" id="SSF46785">
    <property type="entry name" value="Winged helix' DNA-binding domain"/>
    <property type="match status" value="1"/>
</dbReference>
<feature type="domain" description="HTH lysR-type" evidence="6">
    <location>
        <begin position="1"/>
        <end position="58"/>
    </location>
</feature>